<gene>
    <name evidence="3" type="ORF">ACFP56_06455</name>
</gene>
<feature type="chain" id="PRO_5047107890" evidence="2">
    <location>
        <begin position="26"/>
        <end position="289"/>
    </location>
</feature>
<evidence type="ECO:0000256" key="1">
    <source>
        <dbReference type="SAM" id="Phobius"/>
    </source>
</evidence>
<keyword evidence="2" id="KW-0732">Signal</keyword>
<feature type="transmembrane region" description="Helical" evidence="1">
    <location>
        <begin position="252"/>
        <end position="272"/>
    </location>
</feature>
<dbReference type="Pfam" id="PF09577">
    <property type="entry name" value="Spore_YpjB"/>
    <property type="match status" value="1"/>
</dbReference>
<evidence type="ECO:0000313" key="4">
    <source>
        <dbReference type="Proteomes" id="UP001596233"/>
    </source>
</evidence>
<reference evidence="4" key="1">
    <citation type="journal article" date="2019" name="Int. J. Syst. Evol. Microbiol.">
        <title>The Global Catalogue of Microorganisms (GCM) 10K type strain sequencing project: providing services to taxonomists for standard genome sequencing and annotation.</title>
        <authorList>
            <consortium name="The Broad Institute Genomics Platform"/>
            <consortium name="The Broad Institute Genome Sequencing Center for Infectious Disease"/>
            <person name="Wu L."/>
            <person name="Ma J."/>
        </authorList>
    </citation>
    <scope>NUCLEOTIDE SEQUENCE [LARGE SCALE GENOMIC DNA]</scope>
    <source>
        <strain evidence="4">PCU 280</strain>
    </source>
</reference>
<evidence type="ECO:0000256" key="2">
    <source>
        <dbReference type="SAM" id="SignalP"/>
    </source>
</evidence>
<keyword evidence="1" id="KW-1133">Transmembrane helix</keyword>
<dbReference type="EMBL" id="JBHSTE010000002">
    <property type="protein sequence ID" value="MFC6332259.1"/>
    <property type="molecule type" value="Genomic_DNA"/>
</dbReference>
<protein>
    <submittedName>
        <fullName evidence="3">Sporulation protein YpjB</fullName>
    </submittedName>
</protein>
<proteinExistence type="predicted"/>
<dbReference type="RefSeq" id="WP_379232434.1">
    <property type="nucleotide sequence ID" value="NZ_JBHSTE010000002.1"/>
</dbReference>
<name>A0ABW1V491_9BACL</name>
<evidence type="ECO:0000313" key="3">
    <source>
        <dbReference type="EMBL" id="MFC6332259.1"/>
    </source>
</evidence>
<keyword evidence="1" id="KW-0812">Transmembrane</keyword>
<keyword evidence="1" id="KW-0472">Membrane</keyword>
<organism evidence="3 4">
    <name type="scientific">Paenibacillus septentrionalis</name>
    <dbReference type="NCBI Taxonomy" id="429342"/>
    <lineage>
        <taxon>Bacteria</taxon>
        <taxon>Bacillati</taxon>
        <taxon>Bacillota</taxon>
        <taxon>Bacilli</taxon>
        <taxon>Bacillales</taxon>
        <taxon>Paenibacillaceae</taxon>
        <taxon>Paenibacillus</taxon>
    </lineage>
</organism>
<feature type="signal peptide" evidence="2">
    <location>
        <begin position="1"/>
        <end position="25"/>
    </location>
</feature>
<accession>A0ABW1V491</accession>
<sequence>MKFRIIILTCLCVVCLMGMTATVFGNQANWTHDPQNEAAARLMKLEHTIAELYEQGNASHKQEVYRLIQSIKHQFNQPELLKFGTVNAWKMMKSDVVNVEQALINGESGIVWREPINRLRLAVDSLLQSEQGPWLQYESLLLDDIKSIRKASHLNRDNTVELTSIYVQKLFEHIGRMEMAAYMVGDEEVMNQLWKRAELLKHFMKSHENGWNQAQHKDMITILDGMELSVHALFAQAEETITVPTVTVPSNIHATGFAFFIGTIISGFLAFASYRKYKQEPYGVKNWRI</sequence>
<dbReference type="Proteomes" id="UP001596233">
    <property type="component" value="Unassembled WGS sequence"/>
</dbReference>
<dbReference type="InterPro" id="IPR014231">
    <property type="entry name" value="Spore_YpjB"/>
</dbReference>
<comment type="caution">
    <text evidence="3">The sequence shown here is derived from an EMBL/GenBank/DDBJ whole genome shotgun (WGS) entry which is preliminary data.</text>
</comment>
<keyword evidence="4" id="KW-1185">Reference proteome</keyword>